<protein>
    <submittedName>
        <fullName evidence="8">Membrane protein</fullName>
    </submittedName>
</protein>
<dbReference type="Pfam" id="PF00892">
    <property type="entry name" value="EamA"/>
    <property type="match status" value="2"/>
</dbReference>
<feature type="transmembrane region" description="Helical" evidence="6">
    <location>
        <begin position="34"/>
        <end position="51"/>
    </location>
</feature>
<reference evidence="8 9" key="1">
    <citation type="submission" date="2017-06" db="EMBL/GenBank/DDBJ databases">
        <title>Whole Genome Sequences of Colwellia marinimaniae MTCD1.</title>
        <authorList>
            <person name="Kusumoto H."/>
            <person name="Inoue M."/>
            <person name="Tanikawa K."/>
            <person name="Maeji H."/>
            <person name="Cameron J.H."/>
            <person name="Bartlett D.H."/>
        </authorList>
    </citation>
    <scope>NUCLEOTIDE SEQUENCE [LARGE SCALE GENOMIC DNA]</scope>
    <source>
        <strain evidence="8 9">MTCD1</strain>
    </source>
</reference>
<keyword evidence="9" id="KW-1185">Reference proteome</keyword>
<feature type="transmembrane region" description="Helical" evidence="6">
    <location>
        <begin position="145"/>
        <end position="166"/>
    </location>
</feature>
<proteinExistence type="inferred from homology"/>
<accession>A0ABQ0MVN7</accession>
<dbReference type="InterPro" id="IPR037185">
    <property type="entry name" value="EmrE-like"/>
</dbReference>
<feature type="transmembrane region" description="Helical" evidence="6">
    <location>
        <begin position="119"/>
        <end position="139"/>
    </location>
</feature>
<feature type="domain" description="EamA" evidence="7">
    <location>
        <begin position="7"/>
        <end position="134"/>
    </location>
</feature>
<organism evidence="8 9">
    <name type="scientific">Colwellia marinimaniae</name>
    <dbReference type="NCBI Taxonomy" id="1513592"/>
    <lineage>
        <taxon>Bacteria</taxon>
        <taxon>Pseudomonadati</taxon>
        <taxon>Pseudomonadota</taxon>
        <taxon>Gammaproteobacteria</taxon>
        <taxon>Alteromonadales</taxon>
        <taxon>Colwelliaceae</taxon>
        <taxon>Colwellia</taxon>
    </lineage>
</organism>
<evidence type="ECO:0000256" key="5">
    <source>
        <dbReference type="ARBA" id="ARBA00023136"/>
    </source>
</evidence>
<dbReference type="Proteomes" id="UP000197068">
    <property type="component" value="Unassembled WGS sequence"/>
</dbReference>
<dbReference type="SUPFAM" id="SSF103481">
    <property type="entry name" value="Multidrug resistance efflux transporter EmrE"/>
    <property type="match status" value="2"/>
</dbReference>
<feature type="transmembrane region" description="Helical" evidence="6">
    <location>
        <begin position="90"/>
        <end position="107"/>
    </location>
</feature>
<dbReference type="InterPro" id="IPR050638">
    <property type="entry name" value="AA-Vitamin_Transporters"/>
</dbReference>
<evidence type="ECO:0000259" key="7">
    <source>
        <dbReference type="Pfam" id="PF00892"/>
    </source>
</evidence>
<feature type="transmembrane region" description="Helical" evidence="6">
    <location>
        <begin position="63"/>
        <end position="84"/>
    </location>
</feature>
<dbReference type="InterPro" id="IPR000620">
    <property type="entry name" value="EamA_dom"/>
</dbReference>
<feature type="transmembrane region" description="Helical" evidence="6">
    <location>
        <begin position="173"/>
        <end position="197"/>
    </location>
</feature>
<keyword evidence="3 6" id="KW-0812">Transmembrane</keyword>
<dbReference type="PANTHER" id="PTHR32322:SF2">
    <property type="entry name" value="EAMA DOMAIN-CONTAINING PROTEIN"/>
    <property type="match status" value="1"/>
</dbReference>
<evidence type="ECO:0000256" key="4">
    <source>
        <dbReference type="ARBA" id="ARBA00022989"/>
    </source>
</evidence>
<evidence type="ECO:0000256" key="1">
    <source>
        <dbReference type="ARBA" id="ARBA00004141"/>
    </source>
</evidence>
<sequence length="298" mass="31900">MSVSVAYLAVLLIWSTTPLGIVWSSETINPSLAVLLRMLIALVLGALVIKMGKINLPWHKQALRLYSFSALGIFGGMLCSYLAAPYLSSGIISLVFGLSPVISAVLAKRILAEPNISGIRKFSMVISLLGLGVVCSDNFTLADDGIYGIIFILLAVFFFSLSGVLVKSVSIAIHPLATTVGALTLATPMFLLTWLVLDGTLPVELWQARSIWSTLYLGVFGSLIAFYAYFTILQKLSASSVTLITLITPVVALSLGAMLNGEVITDKLIIGAVMVLLGLSIYHFGHLIPGIKKKPIRS</sequence>
<dbReference type="EMBL" id="BDQM01000014">
    <property type="protein sequence ID" value="GAW96424.1"/>
    <property type="molecule type" value="Genomic_DNA"/>
</dbReference>
<evidence type="ECO:0000256" key="3">
    <source>
        <dbReference type="ARBA" id="ARBA00022692"/>
    </source>
</evidence>
<dbReference type="PANTHER" id="PTHR32322">
    <property type="entry name" value="INNER MEMBRANE TRANSPORTER"/>
    <property type="match status" value="1"/>
</dbReference>
<feature type="transmembrane region" description="Helical" evidence="6">
    <location>
        <begin position="268"/>
        <end position="288"/>
    </location>
</feature>
<feature type="transmembrane region" description="Helical" evidence="6">
    <location>
        <begin position="209"/>
        <end position="229"/>
    </location>
</feature>
<comment type="caution">
    <text evidence="8">The sequence shown here is derived from an EMBL/GenBank/DDBJ whole genome shotgun (WGS) entry which is preliminary data.</text>
</comment>
<comment type="similarity">
    <text evidence="2">Belongs to the EamA transporter family.</text>
</comment>
<name>A0ABQ0MVN7_9GAMM</name>
<evidence type="ECO:0000256" key="6">
    <source>
        <dbReference type="SAM" id="Phobius"/>
    </source>
</evidence>
<feature type="domain" description="EamA" evidence="7">
    <location>
        <begin position="147"/>
        <end position="281"/>
    </location>
</feature>
<comment type="subcellular location">
    <subcellularLocation>
        <location evidence="1">Membrane</location>
        <topology evidence="1">Multi-pass membrane protein</topology>
    </subcellularLocation>
</comment>
<gene>
    <name evidence="8" type="primary">pagO</name>
    <name evidence="8" type="ORF">MTCD1_02038</name>
</gene>
<feature type="transmembrane region" description="Helical" evidence="6">
    <location>
        <begin position="236"/>
        <end position="256"/>
    </location>
</feature>
<dbReference type="RefSeq" id="WP_057181001.1">
    <property type="nucleotide sequence ID" value="NZ_BDQM01000014.1"/>
</dbReference>
<evidence type="ECO:0000313" key="9">
    <source>
        <dbReference type="Proteomes" id="UP000197068"/>
    </source>
</evidence>
<keyword evidence="5 6" id="KW-0472">Membrane</keyword>
<evidence type="ECO:0000256" key="2">
    <source>
        <dbReference type="ARBA" id="ARBA00007362"/>
    </source>
</evidence>
<evidence type="ECO:0000313" key="8">
    <source>
        <dbReference type="EMBL" id="GAW96424.1"/>
    </source>
</evidence>
<keyword evidence="4 6" id="KW-1133">Transmembrane helix</keyword>